<protein>
    <recommendedName>
        <fullName evidence="1">2Fe-2S ferredoxin-type domain-containing protein</fullName>
    </recommendedName>
</protein>
<accession>A0A5C5VKJ5</accession>
<dbReference type="CDD" id="cd00207">
    <property type="entry name" value="fer2"/>
    <property type="match status" value="1"/>
</dbReference>
<dbReference type="OrthoDB" id="9807864at2"/>
<gene>
    <name evidence="2" type="ORF">Enr8_02160</name>
</gene>
<sequence>MPIVKFLKENAQVEVPQGANLRQAAISAGVNVHQGLNGIGAGVNKVLNCHGLGQCGTCRLLITKGIENASPMRMMEIVKFTVPVGPLLPIPDPIACLAYVGNEETMRLACQTKVLGDMEVETGPELNLFGENLFS</sequence>
<dbReference type="AlphaFoldDB" id="A0A5C5VKJ5"/>
<name>A0A5C5VKJ5_9BACT</name>
<evidence type="ECO:0000259" key="1">
    <source>
        <dbReference type="PROSITE" id="PS51085"/>
    </source>
</evidence>
<dbReference type="Gene3D" id="3.10.20.30">
    <property type="match status" value="1"/>
</dbReference>
<dbReference type="EMBL" id="SJPF01000001">
    <property type="protein sequence ID" value="TWT38523.1"/>
    <property type="molecule type" value="Genomic_DNA"/>
</dbReference>
<dbReference type="SUPFAM" id="SSF54292">
    <property type="entry name" value="2Fe-2S ferredoxin-like"/>
    <property type="match status" value="1"/>
</dbReference>
<dbReference type="Proteomes" id="UP000318878">
    <property type="component" value="Unassembled WGS sequence"/>
</dbReference>
<dbReference type="RefSeq" id="WP_146428766.1">
    <property type="nucleotide sequence ID" value="NZ_SJPF01000001.1"/>
</dbReference>
<dbReference type="InterPro" id="IPR001041">
    <property type="entry name" value="2Fe-2S_ferredoxin-type"/>
</dbReference>
<dbReference type="GO" id="GO:0051536">
    <property type="term" value="F:iron-sulfur cluster binding"/>
    <property type="evidence" value="ECO:0007669"/>
    <property type="project" value="InterPro"/>
</dbReference>
<dbReference type="InterPro" id="IPR036010">
    <property type="entry name" value="2Fe-2S_ferredoxin-like_sf"/>
</dbReference>
<evidence type="ECO:0000313" key="2">
    <source>
        <dbReference type="EMBL" id="TWT38523.1"/>
    </source>
</evidence>
<reference evidence="2 3" key="1">
    <citation type="submission" date="2019-02" db="EMBL/GenBank/DDBJ databases">
        <title>Deep-cultivation of Planctomycetes and their phenomic and genomic characterization uncovers novel biology.</title>
        <authorList>
            <person name="Wiegand S."/>
            <person name="Jogler M."/>
            <person name="Boedeker C."/>
            <person name="Pinto D."/>
            <person name="Vollmers J."/>
            <person name="Rivas-Marin E."/>
            <person name="Kohn T."/>
            <person name="Peeters S.H."/>
            <person name="Heuer A."/>
            <person name="Rast P."/>
            <person name="Oberbeckmann S."/>
            <person name="Bunk B."/>
            <person name="Jeske O."/>
            <person name="Meyerdierks A."/>
            <person name="Storesund J.E."/>
            <person name="Kallscheuer N."/>
            <person name="Luecker S."/>
            <person name="Lage O.M."/>
            <person name="Pohl T."/>
            <person name="Merkel B.J."/>
            <person name="Hornburger P."/>
            <person name="Mueller R.-W."/>
            <person name="Bruemmer F."/>
            <person name="Labrenz M."/>
            <person name="Spormann A.M."/>
            <person name="Op Den Camp H."/>
            <person name="Overmann J."/>
            <person name="Amann R."/>
            <person name="Jetten M.S.M."/>
            <person name="Mascher T."/>
            <person name="Medema M.H."/>
            <person name="Devos D.P."/>
            <person name="Kaster A.-K."/>
            <person name="Ovreas L."/>
            <person name="Rohde M."/>
            <person name="Galperin M.Y."/>
            <person name="Jogler C."/>
        </authorList>
    </citation>
    <scope>NUCLEOTIDE SEQUENCE [LARGE SCALE GENOMIC DNA]</scope>
    <source>
        <strain evidence="2 3">Enr8</strain>
    </source>
</reference>
<keyword evidence="3" id="KW-1185">Reference proteome</keyword>
<dbReference type="PROSITE" id="PS51085">
    <property type="entry name" value="2FE2S_FER_2"/>
    <property type="match status" value="1"/>
</dbReference>
<evidence type="ECO:0000313" key="3">
    <source>
        <dbReference type="Proteomes" id="UP000318878"/>
    </source>
</evidence>
<dbReference type="InterPro" id="IPR012675">
    <property type="entry name" value="Beta-grasp_dom_sf"/>
</dbReference>
<proteinExistence type="predicted"/>
<comment type="caution">
    <text evidence="2">The sequence shown here is derived from an EMBL/GenBank/DDBJ whole genome shotgun (WGS) entry which is preliminary data.</text>
</comment>
<feature type="domain" description="2Fe-2S ferredoxin-type" evidence="1">
    <location>
        <begin position="2"/>
        <end position="126"/>
    </location>
</feature>
<organism evidence="2 3">
    <name type="scientific">Blastopirellula retiformator</name>
    <dbReference type="NCBI Taxonomy" id="2527970"/>
    <lineage>
        <taxon>Bacteria</taxon>
        <taxon>Pseudomonadati</taxon>
        <taxon>Planctomycetota</taxon>
        <taxon>Planctomycetia</taxon>
        <taxon>Pirellulales</taxon>
        <taxon>Pirellulaceae</taxon>
        <taxon>Blastopirellula</taxon>
    </lineage>
</organism>